<keyword evidence="2" id="KW-1185">Reference proteome</keyword>
<gene>
    <name evidence="1" type="ORF">C6Y40_14555</name>
</gene>
<sequence>MSGMFSDLLLKAQEQSEKQRLLFLFAKTDETNKSRKREDKKGSIEPKMVVDKLPDELSEFSALVKEADSINKDWDFVFIASLGGDSNTPPTTEAAEPYLNKMTNDVMTGNNIFRYVVFDRNENPIEITAN</sequence>
<accession>A0A2S9V8P6</accession>
<comment type="caution">
    <text evidence="1">The sequence shown here is derived from an EMBL/GenBank/DDBJ whole genome shotgun (WGS) entry which is preliminary data.</text>
</comment>
<reference evidence="2" key="1">
    <citation type="journal article" date="2020" name="Int. J. Syst. Evol. Microbiol.">
        <title>Alteromonas alba sp. nov., a marine bacterium isolated from the seawater of the West Pacific Ocean.</title>
        <authorList>
            <person name="Sun C."/>
            <person name="Wu Y.-H."/>
            <person name="Xamxidin M."/>
            <person name="Cheng H."/>
            <person name="Xu X.-W."/>
        </authorList>
    </citation>
    <scope>NUCLEOTIDE SEQUENCE [LARGE SCALE GENOMIC DNA]</scope>
    <source>
        <strain evidence="2">190</strain>
    </source>
</reference>
<dbReference type="RefSeq" id="WP_105935221.1">
    <property type="nucleotide sequence ID" value="NZ_PVNP01000159.1"/>
</dbReference>
<proteinExistence type="predicted"/>
<evidence type="ECO:0000313" key="1">
    <source>
        <dbReference type="EMBL" id="PRO72839.1"/>
    </source>
</evidence>
<dbReference type="OrthoDB" id="6182044at2"/>
<dbReference type="AlphaFoldDB" id="A0A2S9V8P6"/>
<organism evidence="1 2">
    <name type="scientific">Alteromonas alba</name>
    <dbReference type="NCBI Taxonomy" id="2079529"/>
    <lineage>
        <taxon>Bacteria</taxon>
        <taxon>Pseudomonadati</taxon>
        <taxon>Pseudomonadota</taxon>
        <taxon>Gammaproteobacteria</taxon>
        <taxon>Alteromonadales</taxon>
        <taxon>Alteromonadaceae</taxon>
        <taxon>Alteromonas/Salinimonas group</taxon>
        <taxon>Alteromonas</taxon>
    </lineage>
</organism>
<name>A0A2S9V8P6_9ALTE</name>
<dbReference type="EMBL" id="PVNP01000159">
    <property type="protein sequence ID" value="PRO72839.1"/>
    <property type="molecule type" value="Genomic_DNA"/>
</dbReference>
<dbReference type="Proteomes" id="UP000238949">
    <property type="component" value="Unassembled WGS sequence"/>
</dbReference>
<protein>
    <submittedName>
        <fullName evidence="1">Ribonucleotide reductase subunit alpha</fullName>
    </submittedName>
</protein>
<evidence type="ECO:0000313" key="2">
    <source>
        <dbReference type="Proteomes" id="UP000238949"/>
    </source>
</evidence>